<dbReference type="Pfam" id="PF00797">
    <property type="entry name" value="Acetyltransf_2"/>
    <property type="match status" value="1"/>
</dbReference>
<dbReference type="SUPFAM" id="SSF54001">
    <property type="entry name" value="Cysteine proteinases"/>
    <property type="match status" value="1"/>
</dbReference>
<gene>
    <name evidence="4 5" type="primary">LOC111088400</name>
</gene>
<organism evidence="3 4">
    <name type="scientific">Limulus polyphemus</name>
    <name type="common">Atlantic horseshoe crab</name>
    <dbReference type="NCBI Taxonomy" id="6850"/>
    <lineage>
        <taxon>Eukaryota</taxon>
        <taxon>Metazoa</taxon>
        <taxon>Ecdysozoa</taxon>
        <taxon>Arthropoda</taxon>
        <taxon>Chelicerata</taxon>
        <taxon>Merostomata</taxon>
        <taxon>Xiphosura</taxon>
        <taxon>Limulidae</taxon>
        <taxon>Limulus</taxon>
    </lineage>
</organism>
<accession>A0ABM1TE22</accession>
<dbReference type="EC" id="2.3.1.5" evidence="2"/>
<reference evidence="4 5" key="1">
    <citation type="submission" date="2025-05" db="UniProtKB">
        <authorList>
            <consortium name="RefSeq"/>
        </authorList>
    </citation>
    <scope>IDENTIFICATION</scope>
    <source>
        <tissue evidence="4 5">Muscle</tissue>
    </source>
</reference>
<dbReference type="Gene3D" id="3.30.2140.20">
    <property type="match status" value="1"/>
</dbReference>
<dbReference type="GeneID" id="111088400"/>
<dbReference type="InterPro" id="IPR001447">
    <property type="entry name" value="Arylamine_N-AcTrfase"/>
</dbReference>
<evidence type="ECO:0000313" key="4">
    <source>
        <dbReference type="RefSeq" id="XP_022254128.1"/>
    </source>
</evidence>
<proteinExistence type="inferred from homology"/>
<dbReference type="InterPro" id="IPR053710">
    <property type="entry name" value="Arylamine_NAT_domain_sf"/>
</dbReference>
<dbReference type="Proteomes" id="UP000694941">
    <property type="component" value="Unplaced"/>
</dbReference>
<comment type="similarity">
    <text evidence="1">Belongs to the arylamine N-acetyltransferase family.</text>
</comment>
<dbReference type="PANTHER" id="PTHR11786">
    <property type="entry name" value="N-HYDROXYARYLAMINE O-ACETYLTRANSFERASE"/>
    <property type="match status" value="1"/>
</dbReference>
<evidence type="ECO:0000256" key="2">
    <source>
        <dbReference type="ARBA" id="ARBA00012701"/>
    </source>
</evidence>
<name>A0ABM1TE22_LIMPO</name>
<evidence type="ECO:0000313" key="3">
    <source>
        <dbReference type="Proteomes" id="UP000694941"/>
    </source>
</evidence>
<dbReference type="InterPro" id="IPR038765">
    <property type="entry name" value="Papain-like_cys_pep_sf"/>
</dbReference>
<keyword evidence="3" id="KW-1185">Reference proteome</keyword>
<sequence length="306" mass="35773">MEDKLTKDEAVYFVSNVLDIAEAEEKLVTDRKIFLDQLVQRIHEDIPFQNLFLLSMEPENRHLPTWIEIKESMMRKRGGLCYIINVFMKYLLQALGFNAYHATCSVYFPNNHITTIIRDLTSDGSKHLVDFSGYPFFKAIPLDFEEESPVYNMSFLTCKFIREQKLIVRLHQIQNIYQCSSSSYFDSCQGISDNWFRFCVIDPEPRELNYFEEDMTKVFTVPGANSPFLETLRIVRFPGLKLCAVKNDFELSEGDNHRVKSKKFSSKAEVAKFIRKNYSPFPEDMILSGIDRIDIFNTPSVFKYQT</sequence>
<dbReference type="RefSeq" id="XP_022254128.1">
    <property type="nucleotide sequence ID" value="XM_022398420.1"/>
</dbReference>
<dbReference type="PANTHER" id="PTHR11786:SF0">
    <property type="entry name" value="ARYLAMINE N-ACETYLTRANSFERASE 4-RELATED"/>
    <property type="match status" value="1"/>
</dbReference>
<evidence type="ECO:0000313" key="5">
    <source>
        <dbReference type="RefSeq" id="XP_022254129.1"/>
    </source>
</evidence>
<protein>
    <recommendedName>
        <fullName evidence="2">arylamine N-acetyltransferase</fullName>
        <ecNumber evidence="2">2.3.1.5</ecNumber>
    </recommendedName>
</protein>
<dbReference type="RefSeq" id="XP_022254129.1">
    <property type="nucleotide sequence ID" value="XM_022398421.1"/>
</dbReference>
<evidence type="ECO:0000256" key="1">
    <source>
        <dbReference type="ARBA" id="ARBA00006547"/>
    </source>
</evidence>